<feature type="compositionally biased region" description="Basic and acidic residues" evidence="1">
    <location>
        <begin position="114"/>
        <end position="162"/>
    </location>
</feature>
<reference evidence="2" key="1">
    <citation type="submission" date="2022-08" db="EMBL/GenBank/DDBJ databases">
        <title>Novel sulphate-reducing endosymbionts in the free-living metamonad Anaeramoeba.</title>
        <authorList>
            <person name="Jerlstrom-Hultqvist J."/>
            <person name="Cepicka I."/>
            <person name="Gallot-Lavallee L."/>
            <person name="Salas-Leiva D."/>
            <person name="Curtis B.A."/>
            <person name="Zahonova K."/>
            <person name="Pipaliya S."/>
            <person name="Dacks J."/>
            <person name="Roger A.J."/>
        </authorList>
    </citation>
    <scope>NUCLEOTIDE SEQUENCE</scope>
    <source>
        <strain evidence="2">Busselton2</strain>
    </source>
</reference>
<name>A0AAV7YU89_9EUKA</name>
<evidence type="ECO:0000256" key="1">
    <source>
        <dbReference type="SAM" id="MobiDB-lite"/>
    </source>
</evidence>
<feature type="compositionally biased region" description="Polar residues" evidence="1">
    <location>
        <begin position="99"/>
        <end position="111"/>
    </location>
</feature>
<gene>
    <name evidence="2" type="ORF">M0812_22014</name>
</gene>
<feature type="region of interest" description="Disordered" evidence="1">
    <location>
        <begin position="99"/>
        <end position="162"/>
    </location>
</feature>
<evidence type="ECO:0000313" key="3">
    <source>
        <dbReference type="Proteomes" id="UP001146793"/>
    </source>
</evidence>
<dbReference type="Proteomes" id="UP001146793">
    <property type="component" value="Unassembled WGS sequence"/>
</dbReference>
<proteinExistence type="predicted"/>
<protein>
    <submittedName>
        <fullName evidence="2">E3 ubiquitin-protein ligase bre1</fullName>
    </submittedName>
</protein>
<organism evidence="2 3">
    <name type="scientific">Anaeramoeba flamelloides</name>
    <dbReference type="NCBI Taxonomy" id="1746091"/>
    <lineage>
        <taxon>Eukaryota</taxon>
        <taxon>Metamonada</taxon>
        <taxon>Anaeramoebidae</taxon>
        <taxon>Anaeramoeba</taxon>
    </lineage>
</organism>
<comment type="caution">
    <text evidence="2">The sequence shown here is derived from an EMBL/GenBank/DDBJ whole genome shotgun (WGS) entry which is preliminary data.</text>
</comment>
<dbReference type="EMBL" id="JANTQA010000047">
    <property type="protein sequence ID" value="KAJ3433064.1"/>
    <property type="molecule type" value="Genomic_DNA"/>
</dbReference>
<accession>A0AAV7YU89</accession>
<evidence type="ECO:0000313" key="2">
    <source>
        <dbReference type="EMBL" id="KAJ3433064.1"/>
    </source>
</evidence>
<dbReference type="AlphaFoldDB" id="A0AAV7YU89"/>
<sequence>MLNAKVNEFKTFKKSITRVEENIHSHKKEITELKEKIRSLKLKNREMNNAIDRGIVGVGAKLFESRINTLKKQLTRKEIKTQKLKEEIKELRNKLKISTNSMKDLNNNLPSKGNTKETETEKEKGKGKKGGKEKEKEIKKENVNVNENEKEKEQSGEQNVEERNARNLIDKLIESLADGLVNLKRLKIQNDLEPFQILLPKDFKTEFEEIKNDQKTIHKEILRLDSSIL</sequence>